<dbReference type="InterPro" id="IPR038765">
    <property type="entry name" value="Papain-like_cys_pep_sf"/>
</dbReference>
<dbReference type="AlphaFoldDB" id="A0A4Y7I8D7"/>
<dbReference type="EMBL" id="CM010715">
    <property type="protein sequence ID" value="RZC44306.1"/>
    <property type="molecule type" value="Genomic_DNA"/>
</dbReference>
<name>A0A4Y7I8D7_PAPSO</name>
<proteinExistence type="inferred from homology"/>
<evidence type="ECO:0000259" key="4">
    <source>
        <dbReference type="Pfam" id="PF02902"/>
    </source>
</evidence>
<keyword evidence="2" id="KW-0645">Protease</keyword>
<evidence type="ECO:0000313" key="5">
    <source>
        <dbReference type="EMBL" id="RZC44306.1"/>
    </source>
</evidence>
<reference evidence="5 6" key="1">
    <citation type="journal article" date="2018" name="Science">
        <title>The opium poppy genome and morphinan production.</title>
        <authorList>
            <person name="Guo L."/>
            <person name="Winzer T."/>
            <person name="Yang X."/>
            <person name="Li Y."/>
            <person name="Ning Z."/>
            <person name="He Z."/>
            <person name="Teodor R."/>
            <person name="Lu Y."/>
            <person name="Bowser T.A."/>
            <person name="Graham I.A."/>
            <person name="Ye K."/>
        </authorList>
    </citation>
    <scope>NUCLEOTIDE SEQUENCE [LARGE SCALE GENOMIC DNA]</scope>
    <source>
        <strain evidence="6">cv. HN1</strain>
        <tissue evidence="5">Leaves</tissue>
    </source>
</reference>
<evidence type="ECO:0000313" key="6">
    <source>
        <dbReference type="Proteomes" id="UP000316621"/>
    </source>
</evidence>
<dbReference type="GO" id="GO:0006508">
    <property type="term" value="P:proteolysis"/>
    <property type="evidence" value="ECO:0007669"/>
    <property type="project" value="UniProtKB-KW"/>
</dbReference>
<sequence length="278" mass="31905">MSKASSSKPIIEQEENETQFVIDEDVIRKMEYEYNKKGCSSSKPNVGSVYYYPAVKMAKDLLELENEQPGFDLGLSQCDSQEKGQGELSAAQRMSNMVTRMREDRRNLVPPIRMQDYKTSVKKEERLQLTCHSIEGFIDKMDYSVRFLFVPLLTSLGDVNHWTLLSFDFETGEFYHYNSLASTGEECRKSAESMKQRIVSAFAQHDAKLPCDQQESQPTTYSLHNPTCCEQIGNDCGLHVCYYMKSLLKGNMSTDDIREKVHNMRPKLALKILLDNIE</sequence>
<dbReference type="InterPro" id="IPR003653">
    <property type="entry name" value="Peptidase_C48_C"/>
</dbReference>
<feature type="domain" description="Ubiquitin-like protease family profile" evidence="4">
    <location>
        <begin position="144"/>
        <end position="271"/>
    </location>
</feature>
<evidence type="ECO:0000256" key="2">
    <source>
        <dbReference type="ARBA" id="ARBA00022670"/>
    </source>
</evidence>
<comment type="similarity">
    <text evidence="1">Belongs to the peptidase C48 family.</text>
</comment>
<dbReference type="SUPFAM" id="SSF54001">
    <property type="entry name" value="Cysteine proteinases"/>
    <property type="match status" value="1"/>
</dbReference>
<keyword evidence="3" id="KW-0378">Hydrolase</keyword>
<dbReference type="Proteomes" id="UP000316621">
    <property type="component" value="Chromosome 1"/>
</dbReference>
<keyword evidence="6" id="KW-1185">Reference proteome</keyword>
<organism evidence="5 6">
    <name type="scientific">Papaver somniferum</name>
    <name type="common">Opium poppy</name>
    <dbReference type="NCBI Taxonomy" id="3469"/>
    <lineage>
        <taxon>Eukaryota</taxon>
        <taxon>Viridiplantae</taxon>
        <taxon>Streptophyta</taxon>
        <taxon>Embryophyta</taxon>
        <taxon>Tracheophyta</taxon>
        <taxon>Spermatophyta</taxon>
        <taxon>Magnoliopsida</taxon>
        <taxon>Ranunculales</taxon>
        <taxon>Papaveraceae</taxon>
        <taxon>Papaveroideae</taxon>
        <taxon>Papaver</taxon>
    </lineage>
</organism>
<dbReference type="Gene3D" id="3.40.395.10">
    <property type="entry name" value="Adenoviral Proteinase, Chain A"/>
    <property type="match status" value="1"/>
</dbReference>
<evidence type="ECO:0000256" key="1">
    <source>
        <dbReference type="ARBA" id="ARBA00005234"/>
    </source>
</evidence>
<dbReference type="GO" id="GO:0008234">
    <property type="term" value="F:cysteine-type peptidase activity"/>
    <property type="evidence" value="ECO:0007669"/>
    <property type="project" value="InterPro"/>
</dbReference>
<protein>
    <recommendedName>
        <fullName evidence="4">Ubiquitin-like protease family profile domain-containing protein</fullName>
    </recommendedName>
</protein>
<gene>
    <name evidence="5" type="ORF">C5167_037259</name>
</gene>
<accession>A0A4Y7I8D7</accession>
<dbReference type="Gramene" id="RZC44306">
    <property type="protein sequence ID" value="RZC44306"/>
    <property type="gene ID" value="C5167_037259"/>
</dbReference>
<dbReference type="Pfam" id="PF02902">
    <property type="entry name" value="Peptidase_C48"/>
    <property type="match status" value="1"/>
</dbReference>
<evidence type="ECO:0000256" key="3">
    <source>
        <dbReference type="ARBA" id="ARBA00022801"/>
    </source>
</evidence>